<protein>
    <submittedName>
        <fullName evidence="1">Uncharacterized protein</fullName>
    </submittedName>
</protein>
<reference evidence="1" key="1">
    <citation type="submission" date="2021-01" db="EMBL/GenBank/DDBJ databases">
        <authorList>
            <consortium name="Genoscope - CEA"/>
            <person name="William W."/>
        </authorList>
    </citation>
    <scope>NUCLEOTIDE SEQUENCE</scope>
</reference>
<proteinExistence type="predicted"/>
<accession>A0A8S1L594</accession>
<sequence length="216" mass="24265">MFTQSIVSLESSKVYKPKNSQIGVLSTAISKIGHSNFTTKTRESTNMSPVRMRIFRDSSPKQSKGLQGIVVGEYHALTPAHIVFSSIHKSTSPIRSNKSYNESPQRAKARLDRFKNWDQKLGLELQIQNTKFTRFNNELSYSSYQPHHLSSKSSIFLGNNQSRLGFGGNQSDIRLLSAKLNAIPPTQIGAFTVGHNHELADLQQSLTRILKQSKQY</sequence>
<evidence type="ECO:0000313" key="2">
    <source>
        <dbReference type="Proteomes" id="UP000688137"/>
    </source>
</evidence>
<dbReference type="EMBL" id="CAJJDM010000031">
    <property type="protein sequence ID" value="CAD8061931.1"/>
    <property type="molecule type" value="Genomic_DNA"/>
</dbReference>
<dbReference type="AlphaFoldDB" id="A0A8S1L594"/>
<comment type="caution">
    <text evidence="1">The sequence shown here is derived from an EMBL/GenBank/DDBJ whole genome shotgun (WGS) entry which is preliminary data.</text>
</comment>
<keyword evidence="2" id="KW-1185">Reference proteome</keyword>
<name>A0A8S1L594_PARPR</name>
<organism evidence="1 2">
    <name type="scientific">Paramecium primaurelia</name>
    <dbReference type="NCBI Taxonomy" id="5886"/>
    <lineage>
        <taxon>Eukaryota</taxon>
        <taxon>Sar</taxon>
        <taxon>Alveolata</taxon>
        <taxon>Ciliophora</taxon>
        <taxon>Intramacronucleata</taxon>
        <taxon>Oligohymenophorea</taxon>
        <taxon>Peniculida</taxon>
        <taxon>Parameciidae</taxon>
        <taxon>Paramecium</taxon>
    </lineage>
</organism>
<evidence type="ECO:0000313" key="1">
    <source>
        <dbReference type="EMBL" id="CAD8061931.1"/>
    </source>
</evidence>
<gene>
    <name evidence="1" type="ORF">PPRIM_AZ9-3.1.T0320244</name>
</gene>
<dbReference type="Proteomes" id="UP000688137">
    <property type="component" value="Unassembled WGS sequence"/>
</dbReference>